<evidence type="ECO:0000256" key="2">
    <source>
        <dbReference type="ARBA" id="ARBA00022448"/>
    </source>
</evidence>
<reference evidence="11 12" key="1">
    <citation type="submission" date="2016-10" db="EMBL/GenBank/DDBJ databases">
        <authorList>
            <person name="de Groot N.N."/>
        </authorList>
    </citation>
    <scope>NUCLEOTIDE SEQUENCE [LARGE SCALE GENOMIC DNA]</scope>
    <source>
        <strain evidence="11 12">DSM 27842</strain>
    </source>
</reference>
<evidence type="ECO:0000256" key="8">
    <source>
        <dbReference type="ARBA" id="ARBA00038436"/>
    </source>
</evidence>
<dbReference type="GO" id="GO:0005886">
    <property type="term" value="C:plasma membrane"/>
    <property type="evidence" value="ECO:0007669"/>
    <property type="project" value="UniProtKB-SubCell"/>
</dbReference>
<feature type="domain" description="Tripartite ATP-independent periplasmic transporters DctQ component" evidence="10">
    <location>
        <begin position="30"/>
        <end position="160"/>
    </location>
</feature>
<evidence type="ECO:0000313" key="12">
    <source>
        <dbReference type="Proteomes" id="UP000198893"/>
    </source>
</evidence>
<evidence type="ECO:0000256" key="9">
    <source>
        <dbReference type="RuleBase" id="RU369079"/>
    </source>
</evidence>
<evidence type="ECO:0000256" key="1">
    <source>
        <dbReference type="ARBA" id="ARBA00004429"/>
    </source>
</evidence>
<keyword evidence="5 9" id="KW-0812">Transmembrane</keyword>
<evidence type="ECO:0000256" key="6">
    <source>
        <dbReference type="ARBA" id="ARBA00022989"/>
    </source>
</evidence>
<keyword evidence="7 9" id="KW-0472">Membrane</keyword>
<dbReference type="InterPro" id="IPR007387">
    <property type="entry name" value="TRAP_DctQ"/>
</dbReference>
<keyword evidence="3" id="KW-1003">Cell membrane</keyword>
<dbReference type="EMBL" id="FODS01000002">
    <property type="protein sequence ID" value="SEO17047.1"/>
    <property type="molecule type" value="Genomic_DNA"/>
</dbReference>
<feature type="transmembrane region" description="Helical" evidence="9">
    <location>
        <begin position="135"/>
        <end position="160"/>
    </location>
</feature>
<evidence type="ECO:0000256" key="3">
    <source>
        <dbReference type="ARBA" id="ARBA00022475"/>
    </source>
</evidence>
<dbReference type="PANTHER" id="PTHR35011:SF4">
    <property type="entry name" value="SLL1102 PROTEIN"/>
    <property type="match status" value="1"/>
</dbReference>
<comment type="similarity">
    <text evidence="8 9">Belongs to the TRAP transporter small permease family.</text>
</comment>
<feature type="transmembrane region" description="Helical" evidence="9">
    <location>
        <begin position="54"/>
        <end position="72"/>
    </location>
</feature>
<dbReference type="GO" id="GO:0022857">
    <property type="term" value="F:transmembrane transporter activity"/>
    <property type="evidence" value="ECO:0007669"/>
    <property type="project" value="UniProtKB-UniRule"/>
</dbReference>
<protein>
    <recommendedName>
        <fullName evidence="9">TRAP transporter small permease protein</fullName>
    </recommendedName>
</protein>
<comment type="subcellular location">
    <subcellularLocation>
        <location evidence="1 9">Cell inner membrane</location>
        <topology evidence="1 9">Multi-pass membrane protein</topology>
    </subcellularLocation>
</comment>
<dbReference type="STRING" id="569882.SAMN04490248_10296"/>
<dbReference type="Pfam" id="PF04290">
    <property type="entry name" value="DctQ"/>
    <property type="match status" value="1"/>
</dbReference>
<proteinExistence type="inferred from homology"/>
<keyword evidence="12" id="KW-1185">Reference proteome</keyword>
<name>A0A1H8MIA9_9RHOB</name>
<dbReference type="PANTHER" id="PTHR35011">
    <property type="entry name" value="2,3-DIKETO-L-GULONATE TRAP TRANSPORTER SMALL PERMEASE PROTEIN YIAM"/>
    <property type="match status" value="1"/>
</dbReference>
<evidence type="ECO:0000313" key="11">
    <source>
        <dbReference type="EMBL" id="SEO17047.1"/>
    </source>
</evidence>
<feature type="transmembrane region" description="Helical" evidence="9">
    <location>
        <begin position="20"/>
        <end position="42"/>
    </location>
</feature>
<evidence type="ECO:0000256" key="7">
    <source>
        <dbReference type="ARBA" id="ARBA00023136"/>
    </source>
</evidence>
<dbReference type="InterPro" id="IPR055348">
    <property type="entry name" value="DctQ"/>
</dbReference>
<organism evidence="11 12">
    <name type="scientific">Salinihabitans flavidus</name>
    <dbReference type="NCBI Taxonomy" id="569882"/>
    <lineage>
        <taxon>Bacteria</taxon>
        <taxon>Pseudomonadati</taxon>
        <taxon>Pseudomonadota</taxon>
        <taxon>Alphaproteobacteria</taxon>
        <taxon>Rhodobacterales</taxon>
        <taxon>Roseobacteraceae</taxon>
        <taxon>Salinihabitans</taxon>
    </lineage>
</organism>
<comment type="subunit">
    <text evidence="9">The complex comprises the extracytoplasmic solute receptor protein and the two transmembrane proteins.</text>
</comment>
<feature type="transmembrane region" description="Helical" evidence="9">
    <location>
        <begin position="93"/>
        <end position="115"/>
    </location>
</feature>
<evidence type="ECO:0000256" key="5">
    <source>
        <dbReference type="ARBA" id="ARBA00022692"/>
    </source>
</evidence>
<gene>
    <name evidence="11" type="ORF">SAMN04490248_10296</name>
</gene>
<accession>A0A1H8MIA9</accession>
<sequence length="167" mass="17929">MVKLRSLILALCRWADRATAVLCGTACAVLVASVLAIVVLRFGFDTGFIKLQNLAGYAFAVLMILSLPYCLARGGHVRVEVISERLPAAYIRVADTAALLFLMVPVFGLMIWAYWPDLLYSWSIREGAIETGGLGGVYLVKTALPLAGGLMILQGLGAVLSPEARET</sequence>
<evidence type="ECO:0000259" key="10">
    <source>
        <dbReference type="Pfam" id="PF04290"/>
    </source>
</evidence>
<keyword evidence="2 9" id="KW-0813">Transport</keyword>
<dbReference type="OrthoDB" id="9794346at2"/>
<keyword evidence="6 9" id="KW-1133">Transmembrane helix</keyword>
<dbReference type="Proteomes" id="UP000198893">
    <property type="component" value="Unassembled WGS sequence"/>
</dbReference>
<keyword evidence="4 9" id="KW-0997">Cell inner membrane</keyword>
<comment type="function">
    <text evidence="9">Part of the tripartite ATP-independent periplasmic (TRAP) transport system.</text>
</comment>
<dbReference type="AlphaFoldDB" id="A0A1H8MIA9"/>
<dbReference type="RefSeq" id="WP_093115038.1">
    <property type="nucleotide sequence ID" value="NZ_FODS01000002.1"/>
</dbReference>
<evidence type="ECO:0000256" key="4">
    <source>
        <dbReference type="ARBA" id="ARBA00022519"/>
    </source>
</evidence>